<reference evidence="2" key="1">
    <citation type="journal article" date="2019" name="Int. J. Syst. Evol. Microbiol.">
        <title>The Global Catalogue of Microorganisms (GCM) 10K type strain sequencing project: providing services to taxonomists for standard genome sequencing and annotation.</title>
        <authorList>
            <consortium name="The Broad Institute Genomics Platform"/>
            <consortium name="The Broad Institute Genome Sequencing Center for Infectious Disease"/>
            <person name="Wu L."/>
            <person name="Ma J."/>
        </authorList>
    </citation>
    <scope>NUCLEOTIDE SEQUENCE [LARGE SCALE GENOMIC DNA]</scope>
    <source>
        <strain evidence="2">CGMCC 4.7144</strain>
    </source>
</reference>
<protein>
    <submittedName>
        <fullName evidence="1">DUF5984 family protein</fullName>
    </submittedName>
</protein>
<dbReference type="EMBL" id="JBHSQS010000006">
    <property type="protein sequence ID" value="MFC5924100.1"/>
    <property type="molecule type" value="Genomic_DNA"/>
</dbReference>
<accession>A0ABW1H492</accession>
<sequence>MLRIQFELRPLADVSPWGGDQPNLHWFGLTSGWYWIETDRHQMLRYSEQAVRRWDLSRPYPHYYVVRLWEDLLVLRWALAEPVPADIVRFVDGTFPRREFPDDDISADVDAAFDLQGDHHLYLGYLTDPPVINCWRHTDAGRDLVTVSQRIPPTDQHTFAGPEIVEVTLPTAEFFAALHDFDRRLIAAMDERVTELERVGPPTGVELDLGLLRAEHVSRSRWLAERLTIPRRVDWDKVRSGIAEISSWPLVEAGH</sequence>
<keyword evidence="2" id="KW-1185">Reference proteome</keyword>
<comment type="caution">
    <text evidence="1">The sequence shown here is derived from an EMBL/GenBank/DDBJ whole genome shotgun (WGS) entry which is preliminary data.</text>
</comment>
<name>A0ABW1H492_9ACTN</name>
<organism evidence="1 2">
    <name type="scientific">Micromonospora vulcania</name>
    <dbReference type="NCBI Taxonomy" id="1441873"/>
    <lineage>
        <taxon>Bacteria</taxon>
        <taxon>Bacillati</taxon>
        <taxon>Actinomycetota</taxon>
        <taxon>Actinomycetes</taxon>
        <taxon>Micromonosporales</taxon>
        <taxon>Micromonosporaceae</taxon>
        <taxon>Micromonospora</taxon>
    </lineage>
</organism>
<gene>
    <name evidence="1" type="ORF">ACFQGL_12180</name>
</gene>
<evidence type="ECO:0000313" key="2">
    <source>
        <dbReference type="Proteomes" id="UP001596226"/>
    </source>
</evidence>
<dbReference type="InterPro" id="IPR046026">
    <property type="entry name" value="DUF5984"/>
</dbReference>
<dbReference type="RefSeq" id="WP_377510105.1">
    <property type="nucleotide sequence ID" value="NZ_JBHSQS010000006.1"/>
</dbReference>
<proteinExistence type="predicted"/>
<evidence type="ECO:0000313" key="1">
    <source>
        <dbReference type="EMBL" id="MFC5924100.1"/>
    </source>
</evidence>
<dbReference type="Proteomes" id="UP001596226">
    <property type="component" value="Unassembled WGS sequence"/>
</dbReference>
<dbReference type="Pfam" id="PF19446">
    <property type="entry name" value="DUF5984"/>
    <property type="match status" value="1"/>
</dbReference>